<sequence length="49" mass="5506">MARETADAAKERIEEVKERVTGADAEGKEKHRREDVDAATGKHRTVDEL</sequence>
<accession>A0A0A9AVH1</accession>
<name>A0A0A9AVH1_ARUDO</name>
<dbReference type="EMBL" id="GBRH01246818">
    <property type="protein sequence ID" value="JAD51077.1"/>
    <property type="molecule type" value="Transcribed_RNA"/>
</dbReference>
<feature type="region of interest" description="Disordered" evidence="1">
    <location>
        <begin position="1"/>
        <end position="49"/>
    </location>
</feature>
<organism evidence="2">
    <name type="scientific">Arundo donax</name>
    <name type="common">Giant reed</name>
    <name type="synonym">Donax arundinaceus</name>
    <dbReference type="NCBI Taxonomy" id="35708"/>
    <lineage>
        <taxon>Eukaryota</taxon>
        <taxon>Viridiplantae</taxon>
        <taxon>Streptophyta</taxon>
        <taxon>Embryophyta</taxon>
        <taxon>Tracheophyta</taxon>
        <taxon>Spermatophyta</taxon>
        <taxon>Magnoliopsida</taxon>
        <taxon>Liliopsida</taxon>
        <taxon>Poales</taxon>
        <taxon>Poaceae</taxon>
        <taxon>PACMAD clade</taxon>
        <taxon>Arundinoideae</taxon>
        <taxon>Arundineae</taxon>
        <taxon>Arundo</taxon>
    </lineage>
</organism>
<dbReference type="AlphaFoldDB" id="A0A0A9AVH1"/>
<evidence type="ECO:0000313" key="2">
    <source>
        <dbReference type="EMBL" id="JAD51077.1"/>
    </source>
</evidence>
<protein>
    <submittedName>
        <fullName evidence="2">Uncharacterized protein</fullName>
    </submittedName>
</protein>
<evidence type="ECO:0000256" key="1">
    <source>
        <dbReference type="SAM" id="MobiDB-lite"/>
    </source>
</evidence>
<reference evidence="2" key="2">
    <citation type="journal article" date="2015" name="Data Brief">
        <title>Shoot transcriptome of the giant reed, Arundo donax.</title>
        <authorList>
            <person name="Barrero R.A."/>
            <person name="Guerrero F.D."/>
            <person name="Moolhuijzen P."/>
            <person name="Goolsby J.A."/>
            <person name="Tidwell J."/>
            <person name="Bellgard S.E."/>
            <person name="Bellgard M.I."/>
        </authorList>
    </citation>
    <scope>NUCLEOTIDE SEQUENCE</scope>
    <source>
        <tissue evidence="2">Shoot tissue taken approximately 20 cm above the soil surface</tissue>
    </source>
</reference>
<reference evidence="2" key="1">
    <citation type="submission" date="2014-09" db="EMBL/GenBank/DDBJ databases">
        <authorList>
            <person name="Magalhaes I.L.F."/>
            <person name="Oliveira U."/>
            <person name="Santos F.R."/>
            <person name="Vidigal T.H.D.A."/>
            <person name="Brescovit A.D."/>
            <person name="Santos A.J."/>
        </authorList>
    </citation>
    <scope>NUCLEOTIDE SEQUENCE</scope>
    <source>
        <tissue evidence="2">Shoot tissue taken approximately 20 cm above the soil surface</tissue>
    </source>
</reference>
<proteinExistence type="predicted"/>
<feature type="compositionally biased region" description="Basic and acidic residues" evidence="1">
    <location>
        <begin position="1"/>
        <end position="36"/>
    </location>
</feature>